<evidence type="ECO:0000256" key="2">
    <source>
        <dbReference type="SAM" id="MobiDB-lite"/>
    </source>
</evidence>
<keyword evidence="1" id="KW-0175">Coiled coil</keyword>
<proteinExistence type="predicted"/>
<evidence type="ECO:0000313" key="3">
    <source>
        <dbReference type="RefSeq" id="XP_013161250.1"/>
    </source>
</evidence>
<gene>
    <name evidence="3" type="primary">LOC106113072</name>
</gene>
<feature type="coiled-coil region" evidence="1">
    <location>
        <begin position="914"/>
        <end position="978"/>
    </location>
</feature>
<dbReference type="KEGG" id="pxu:106113072"/>
<feature type="compositionally biased region" description="Polar residues" evidence="2">
    <location>
        <begin position="191"/>
        <end position="201"/>
    </location>
</feature>
<feature type="compositionally biased region" description="Polar residues" evidence="2">
    <location>
        <begin position="308"/>
        <end position="322"/>
    </location>
</feature>
<dbReference type="GeneID" id="106113072"/>
<reference evidence="3" key="1">
    <citation type="submission" date="2025-08" db="UniProtKB">
        <authorList>
            <consortium name="RefSeq"/>
        </authorList>
    </citation>
    <scope>IDENTIFICATION</scope>
</reference>
<feature type="coiled-coil region" evidence="1">
    <location>
        <begin position="101"/>
        <end position="149"/>
    </location>
</feature>
<feature type="coiled-coil region" evidence="1">
    <location>
        <begin position="556"/>
        <end position="597"/>
    </location>
</feature>
<feature type="region of interest" description="Disordered" evidence="2">
    <location>
        <begin position="445"/>
        <end position="475"/>
    </location>
</feature>
<dbReference type="RefSeq" id="XP_013161250.1">
    <property type="nucleotide sequence ID" value="XM_013305796.1"/>
</dbReference>
<organism evidence="3">
    <name type="scientific">Papilio xuthus</name>
    <name type="common">Asian swallowtail butterfly</name>
    <dbReference type="NCBI Taxonomy" id="66420"/>
    <lineage>
        <taxon>Eukaryota</taxon>
        <taxon>Metazoa</taxon>
        <taxon>Ecdysozoa</taxon>
        <taxon>Arthropoda</taxon>
        <taxon>Hexapoda</taxon>
        <taxon>Insecta</taxon>
        <taxon>Pterygota</taxon>
        <taxon>Neoptera</taxon>
        <taxon>Endopterygota</taxon>
        <taxon>Lepidoptera</taxon>
        <taxon>Glossata</taxon>
        <taxon>Ditrysia</taxon>
        <taxon>Papilionoidea</taxon>
        <taxon>Papilionidae</taxon>
        <taxon>Papilioninae</taxon>
        <taxon>Papilio</taxon>
    </lineage>
</organism>
<dbReference type="Proteomes" id="UP000694872">
    <property type="component" value="Unplaced"/>
</dbReference>
<feature type="compositionally biased region" description="Basic and acidic residues" evidence="2">
    <location>
        <begin position="370"/>
        <end position="391"/>
    </location>
</feature>
<dbReference type="AlphaFoldDB" id="A0AAJ7E3M3"/>
<feature type="compositionally biased region" description="Basic residues" evidence="2">
    <location>
        <begin position="177"/>
        <end position="187"/>
    </location>
</feature>
<accession>A0AAJ7E3M3</accession>
<sequence length="1033" mass="116815">MEGNLSECEAMPQDGGLCVCKGGPTLNILKDVQRAYEHRIELVNKIGGKNKLQKELELLRSWVRDLVEQNGLLARAVEEMEADISTRLVMERRRTSEWEQKKGVRDKINELKLLNDTLQKENYTKEREIRKLSNDIQQCEHTIAALKKEITISRTVPTKDEEVMTEVSSPIAQREAHRGRRVCRARRGAGPTTSTPNTSRDANLAEFSLEPPSNESIPIMDDSSAAAERAEVEDKTRGSLECQRRESLKMIRKLCKRESNVKRNSERKTRTSITFNGDERRKGNVDNLTSDSSGGGGRARRILCDCSPNKSTDVTSSETNNPGLLKDPVDVTEDAKDLDVKQCGKLCHTTDSLLVIEMAKLRLCTGAEDENKHEEQRNEHNDSDKESKSSRDNNGALELSPEPVVIFDRGWGKCGPKCRRRDLLVIEPAARCGCSLDKDKRTMRIRSNSFNGHEKRENTQDGVTEQEPSKAKSKDGKCHCECLKVMKAEEKRKLKNAALVGDEDKQSKNQDETNESLGASSGAGSDVSGVSDGTGGSEQCAADCLQSKLLATMRILENKEETIRVQTQSLAVAQQRIAALTERAEYYRRQLDQCQQTPRCPDPRPVLTADMCVNTEVHQEELCQKKIVSTLRDNLSVIEELYRECFYETAKQEELIDLLRKSCADVRSTERHKSEQIGHLQHVVHTQKWSLDKCQDIATEVETLKAEISNFLNSSNHDSGMWEAQGVQGSLGAQGVRGEELAADVQQVAAQLLRLRDLLASDCMCGLKDENIKLRQRNEDLEIQDKELRRRVQELEKALQDKNKEKEKCEQQLDVQEREGRHMAQQVCVLRQKYMDQVTTCESLTSQLQHCQTLLTSKCGEMAQLQREVAERDSATAELRERLSKAQLAAQQEGEVREEVRVLSRAVCAWRSQLAACQQRMRRLEVELQQARDHCDHLAQHYRNVVVAKTVVPPSARCREKEGSVVRLQQELEEAHGRGAALCGETRALVAGLRCWLRRHRERIRCFLEQAEVEGEGQIVHTEELLTRNLRAT</sequence>
<protein>
    <submittedName>
        <fullName evidence="3">Myosin-11-like</fullName>
    </submittedName>
</protein>
<name>A0AAJ7E3M3_PAPXU</name>
<feature type="compositionally biased region" description="Basic and acidic residues" evidence="2">
    <location>
        <begin position="502"/>
        <end position="511"/>
    </location>
</feature>
<feature type="region of interest" description="Disordered" evidence="2">
    <location>
        <begin position="161"/>
        <end position="238"/>
    </location>
</feature>
<feature type="region of interest" description="Disordered" evidence="2">
    <location>
        <begin position="274"/>
        <end position="329"/>
    </location>
</feature>
<feature type="region of interest" description="Disordered" evidence="2">
    <location>
        <begin position="370"/>
        <end position="399"/>
    </location>
</feature>
<feature type="coiled-coil region" evidence="1">
    <location>
        <begin position="771"/>
        <end position="819"/>
    </location>
</feature>
<feature type="region of interest" description="Disordered" evidence="2">
    <location>
        <begin position="497"/>
        <end position="534"/>
    </location>
</feature>
<evidence type="ECO:0000256" key="1">
    <source>
        <dbReference type="SAM" id="Coils"/>
    </source>
</evidence>
<feature type="compositionally biased region" description="Low complexity" evidence="2">
    <location>
        <begin position="516"/>
        <end position="531"/>
    </location>
</feature>
<feature type="compositionally biased region" description="Basic and acidic residues" evidence="2">
    <location>
        <begin position="228"/>
        <end position="238"/>
    </location>
</feature>